<comment type="similarity">
    <text evidence="2 3">Belongs to the small heat shock protein (HSP20) family.</text>
</comment>
<dbReference type="KEGG" id="saga:M5M_16370"/>
<proteinExistence type="inferred from homology"/>
<evidence type="ECO:0000313" key="6">
    <source>
        <dbReference type="Proteomes" id="UP000000466"/>
    </source>
</evidence>
<dbReference type="RefSeq" id="WP_015048557.1">
    <property type="nucleotide sequence ID" value="NC_018868.3"/>
</dbReference>
<feature type="domain" description="SHSP" evidence="4">
    <location>
        <begin position="30"/>
        <end position="140"/>
    </location>
</feature>
<protein>
    <submittedName>
        <fullName evidence="5">16 kDa heat shock protein A</fullName>
    </submittedName>
</protein>
<dbReference type="EMBL" id="CP003746">
    <property type="protein sequence ID" value="AFV00405.1"/>
    <property type="molecule type" value="Genomic_DNA"/>
</dbReference>
<dbReference type="Proteomes" id="UP000000466">
    <property type="component" value="Chromosome"/>
</dbReference>
<reference evidence="5 6" key="1">
    <citation type="journal article" date="2013" name="Genome Announc.">
        <title>Complete genome sequence of Simiduia agarivorans SA1(T), a marine bacterium able to degrade a variety of polysaccharides.</title>
        <authorList>
            <person name="Lin S.Y."/>
            <person name="Shieh W.Y."/>
            <person name="Chen J.S."/>
            <person name="Tang S.L."/>
        </authorList>
    </citation>
    <scope>NUCLEOTIDE SEQUENCE [LARGE SCALE GENOMIC DNA]</scope>
    <source>
        <strain evidence="6">DSM 21679 / JCM 13881 / BCRC 17597 / SA1</strain>
    </source>
</reference>
<evidence type="ECO:0000259" key="4">
    <source>
        <dbReference type="PROSITE" id="PS01031"/>
    </source>
</evidence>
<accession>K4KMK3</accession>
<dbReference type="STRING" id="1117647.M5M_16370"/>
<dbReference type="PROSITE" id="PS01031">
    <property type="entry name" value="SHSP"/>
    <property type="match status" value="1"/>
</dbReference>
<gene>
    <name evidence="5" type="ordered locus">M5M_16370</name>
</gene>
<dbReference type="Gene3D" id="2.60.40.790">
    <property type="match status" value="1"/>
</dbReference>
<name>K4KMK3_SIMAS</name>
<sequence>MNAIDLTPLYRNSVGFDRLAQLLDSALRADSSASNYPPYNIESLGENRYAISLAVAGFTEQELDIKVERGTLTVRGKKADEKEHKFLYQGIANRSFERSFSLADHVEVVDAQLVNGLLTIALVKELPEAMKPRTIAINHTGKAALEHKAEAAPSKAA</sequence>
<dbReference type="PANTHER" id="PTHR47062:SF1">
    <property type="entry name" value="SMALL HEAT SHOCK PROTEIN IBPA"/>
    <property type="match status" value="1"/>
</dbReference>
<dbReference type="InterPro" id="IPR008978">
    <property type="entry name" value="HSP20-like_chaperone"/>
</dbReference>
<dbReference type="PANTHER" id="PTHR47062">
    <property type="match status" value="1"/>
</dbReference>
<dbReference type="SUPFAM" id="SSF49764">
    <property type="entry name" value="HSP20-like chaperones"/>
    <property type="match status" value="1"/>
</dbReference>
<dbReference type="eggNOG" id="COG0071">
    <property type="taxonomic scope" value="Bacteria"/>
</dbReference>
<dbReference type="InterPro" id="IPR002068">
    <property type="entry name" value="A-crystallin/Hsp20_dom"/>
</dbReference>
<keyword evidence="6" id="KW-1185">Reference proteome</keyword>
<evidence type="ECO:0000256" key="2">
    <source>
        <dbReference type="PROSITE-ProRule" id="PRU00285"/>
    </source>
</evidence>
<organism evidence="5 6">
    <name type="scientific">Simiduia agarivorans (strain DSM 21679 / JCM 13881 / BCRC 17597 / SA1)</name>
    <dbReference type="NCBI Taxonomy" id="1117647"/>
    <lineage>
        <taxon>Bacteria</taxon>
        <taxon>Pseudomonadati</taxon>
        <taxon>Pseudomonadota</taxon>
        <taxon>Gammaproteobacteria</taxon>
        <taxon>Cellvibrionales</taxon>
        <taxon>Cellvibrionaceae</taxon>
        <taxon>Simiduia</taxon>
    </lineage>
</organism>
<dbReference type="CDD" id="cd06470">
    <property type="entry name" value="ACD_IbpA-B_like"/>
    <property type="match status" value="1"/>
</dbReference>
<keyword evidence="1 5" id="KW-0346">Stress response</keyword>
<dbReference type="InterPro" id="IPR037913">
    <property type="entry name" value="ACD_IbpA/B"/>
</dbReference>
<evidence type="ECO:0000256" key="1">
    <source>
        <dbReference type="ARBA" id="ARBA00023016"/>
    </source>
</evidence>
<dbReference type="AlphaFoldDB" id="K4KMK3"/>
<dbReference type="OrthoDB" id="6871152at2"/>
<dbReference type="HOGENOM" id="CLU_046737_4_2_6"/>
<evidence type="ECO:0000256" key="3">
    <source>
        <dbReference type="RuleBase" id="RU003616"/>
    </source>
</evidence>
<evidence type="ECO:0000313" key="5">
    <source>
        <dbReference type="EMBL" id="AFV00405.1"/>
    </source>
</evidence>
<dbReference type="Pfam" id="PF00011">
    <property type="entry name" value="HSP20"/>
    <property type="match status" value="1"/>
</dbReference>